<organism evidence="1">
    <name type="scientific">Siphoviridae sp. ctKNZ79</name>
    <dbReference type="NCBI Taxonomy" id="2825440"/>
    <lineage>
        <taxon>Viruses</taxon>
        <taxon>Duplodnaviria</taxon>
        <taxon>Heunggongvirae</taxon>
        <taxon>Uroviricota</taxon>
        <taxon>Caudoviricetes</taxon>
    </lineage>
</organism>
<evidence type="ECO:0000313" key="1">
    <source>
        <dbReference type="EMBL" id="DAF91160.1"/>
    </source>
</evidence>
<protein>
    <submittedName>
        <fullName evidence="1">Rubredoxin-like protein</fullName>
    </submittedName>
</protein>
<dbReference type="EMBL" id="BK016045">
    <property type="protein sequence ID" value="DAF91160.1"/>
    <property type="molecule type" value="Genomic_DNA"/>
</dbReference>
<sequence length="171" mass="20027">MAKEICQDCGKVFLGGSNAFLCGECRKRRQAEAAKRGRNKVRGKRKEEAPERVITYCGDIAEFTFREMPAEKKKALAIIHRWLYRVKKLHEEDGKEWGIRWGLLQNEKGSYYMDVMLWGKATDGQAEKEWGRYGLTKTLIKVRDQADRYDAEMWEIRQNQYEIAGGVIWEK</sequence>
<name>A0A8S5U9M1_9CAUD</name>
<proteinExistence type="predicted"/>
<reference evidence="1" key="1">
    <citation type="journal article" date="2021" name="Proc. Natl. Acad. Sci. U.S.A.">
        <title>A Catalog of Tens of Thousands of Viruses from Human Metagenomes Reveals Hidden Associations with Chronic Diseases.</title>
        <authorList>
            <person name="Tisza M.J."/>
            <person name="Buck C.B."/>
        </authorList>
    </citation>
    <scope>NUCLEOTIDE SEQUENCE</scope>
    <source>
        <strain evidence="1">CtKNZ79</strain>
    </source>
</reference>
<accession>A0A8S5U9M1</accession>